<dbReference type="SUPFAM" id="SSF46894">
    <property type="entry name" value="C-terminal effector domain of the bipartite response regulators"/>
    <property type="match status" value="1"/>
</dbReference>
<dbReference type="InterPro" id="IPR058245">
    <property type="entry name" value="NreC/VraR/RcsB-like_REC"/>
</dbReference>
<dbReference type="PROSITE" id="PS00622">
    <property type="entry name" value="HTH_LUXR_1"/>
    <property type="match status" value="1"/>
</dbReference>
<comment type="caution">
    <text evidence="8">The sequence shown here is derived from an EMBL/GenBank/DDBJ whole genome shotgun (WGS) entry which is preliminary data.</text>
</comment>
<dbReference type="SUPFAM" id="SSF52172">
    <property type="entry name" value="CheY-like"/>
    <property type="match status" value="1"/>
</dbReference>
<proteinExistence type="predicted"/>
<keyword evidence="3 8" id="KW-0238">DNA-binding</keyword>
<dbReference type="SMART" id="SM00421">
    <property type="entry name" value="HTH_LUXR"/>
    <property type="match status" value="1"/>
</dbReference>
<dbReference type="SMART" id="SM00448">
    <property type="entry name" value="REC"/>
    <property type="match status" value="1"/>
</dbReference>
<keyword evidence="9" id="KW-1185">Reference proteome</keyword>
<evidence type="ECO:0000313" key="8">
    <source>
        <dbReference type="EMBL" id="RFF30796.1"/>
    </source>
</evidence>
<dbReference type="CDD" id="cd17535">
    <property type="entry name" value="REC_NarL-like"/>
    <property type="match status" value="1"/>
</dbReference>
<name>A0A3E1K9I3_9GAMM</name>
<feature type="domain" description="Response regulatory" evidence="7">
    <location>
        <begin position="3"/>
        <end position="119"/>
    </location>
</feature>
<evidence type="ECO:0000313" key="9">
    <source>
        <dbReference type="Proteomes" id="UP000260351"/>
    </source>
</evidence>
<dbReference type="Proteomes" id="UP000260351">
    <property type="component" value="Unassembled WGS sequence"/>
</dbReference>
<dbReference type="PROSITE" id="PS50110">
    <property type="entry name" value="RESPONSE_REGULATORY"/>
    <property type="match status" value="1"/>
</dbReference>
<dbReference type="PROSITE" id="PS50043">
    <property type="entry name" value="HTH_LUXR_2"/>
    <property type="match status" value="1"/>
</dbReference>
<dbReference type="AlphaFoldDB" id="A0A3E1K9I3"/>
<keyword evidence="1 5" id="KW-0597">Phosphoprotein</keyword>
<dbReference type="GO" id="GO:0006355">
    <property type="term" value="P:regulation of DNA-templated transcription"/>
    <property type="evidence" value="ECO:0007669"/>
    <property type="project" value="InterPro"/>
</dbReference>
<dbReference type="PRINTS" id="PR00038">
    <property type="entry name" value="HTHLUXR"/>
</dbReference>
<dbReference type="OrthoDB" id="9796655at2"/>
<organism evidence="8 9">
    <name type="scientific">Wenzhouxiangella sediminis</name>
    <dbReference type="NCBI Taxonomy" id="1792836"/>
    <lineage>
        <taxon>Bacteria</taxon>
        <taxon>Pseudomonadati</taxon>
        <taxon>Pseudomonadota</taxon>
        <taxon>Gammaproteobacteria</taxon>
        <taxon>Chromatiales</taxon>
        <taxon>Wenzhouxiangellaceae</taxon>
        <taxon>Wenzhouxiangella</taxon>
    </lineage>
</organism>
<dbReference type="GO" id="GO:0000160">
    <property type="term" value="P:phosphorelay signal transduction system"/>
    <property type="evidence" value="ECO:0007669"/>
    <property type="project" value="InterPro"/>
</dbReference>
<dbReference type="GO" id="GO:0003677">
    <property type="term" value="F:DNA binding"/>
    <property type="evidence" value="ECO:0007669"/>
    <property type="project" value="UniProtKB-KW"/>
</dbReference>
<evidence type="ECO:0000256" key="1">
    <source>
        <dbReference type="ARBA" id="ARBA00022553"/>
    </source>
</evidence>
<dbReference type="Pfam" id="PF00196">
    <property type="entry name" value="GerE"/>
    <property type="match status" value="1"/>
</dbReference>
<dbReference type="InterPro" id="IPR039420">
    <property type="entry name" value="WalR-like"/>
</dbReference>
<dbReference type="Gene3D" id="3.40.50.2300">
    <property type="match status" value="1"/>
</dbReference>
<feature type="domain" description="HTH luxR-type" evidence="6">
    <location>
        <begin position="146"/>
        <end position="211"/>
    </location>
</feature>
<evidence type="ECO:0000256" key="5">
    <source>
        <dbReference type="PROSITE-ProRule" id="PRU00169"/>
    </source>
</evidence>
<dbReference type="PANTHER" id="PTHR43214:SF24">
    <property type="entry name" value="TRANSCRIPTIONAL REGULATORY PROTEIN NARL-RELATED"/>
    <property type="match status" value="1"/>
</dbReference>
<accession>A0A3E1K9I3</accession>
<dbReference type="EMBL" id="QUZK01000031">
    <property type="protein sequence ID" value="RFF30796.1"/>
    <property type="molecule type" value="Genomic_DNA"/>
</dbReference>
<evidence type="ECO:0000256" key="2">
    <source>
        <dbReference type="ARBA" id="ARBA00023015"/>
    </source>
</evidence>
<dbReference type="RefSeq" id="WP_116650359.1">
    <property type="nucleotide sequence ID" value="NZ_QUZK01000031.1"/>
</dbReference>
<dbReference type="InterPro" id="IPR000792">
    <property type="entry name" value="Tscrpt_reg_LuxR_C"/>
</dbReference>
<dbReference type="InterPro" id="IPR011006">
    <property type="entry name" value="CheY-like_superfamily"/>
</dbReference>
<dbReference type="PANTHER" id="PTHR43214">
    <property type="entry name" value="TWO-COMPONENT RESPONSE REGULATOR"/>
    <property type="match status" value="1"/>
</dbReference>
<sequence>MIRVMLVDDQTLVREGVRSLLELAEDIEVAGEAPDGQTAIDRIPEIDPHVLLLDMRMPGKTGLEVMEELSANNALPPTIILTTFDDDDLLLAGIRAGAKGYLLKDVALEELLSAVRAVASGKTLVKPAVTERLMKGLGQMRTDFTSLSQPDPLTDRETEILRLMAGGYSNKEIAGALSVAEGTVKNHVSNILSKMGVRDRTRAVLKALEGGLI</sequence>
<evidence type="ECO:0000256" key="3">
    <source>
        <dbReference type="ARBA" id="ARBA00023125"/>
    </source>
</evidence>
<evidence type="ECO:0000259" key="7">
    <source>
        <dbReference type="PROSITE" id="PS50110"/>
    </source>
</evidence>
<dbReference type="CDD" id="cd06170">
    <property type="entry name" value="LuxR_C_like"/>
    <property type="match status" value="1"/>
</dbReference>
<keyword evidence="2" id="KW-0805">Transcription regulation</keyword>
<protein>
    <submittedName>
        <fullName evidence="8">DNA-binding response regulator</fullName>
    </submittedName>
</protein>
<dbReference type="InterPro" id="IPR016032">
    <property type="entry name" value="Sig_transdc_resp-reg_C-effctor"/>
</dbReference>
<evidence type="ECO:0000256" key="4">
    <source>
        <dbReference type="ARBA" id="ARBA00023163"/>
    </source>
</evidence>
<dbReference type="Pfam" id="PF00072">
    <property type="entry name" value="Response_reg"/>
    <property type="match status" value="1"/>
</dbReference>
<dbReference type="InterPro" id="IPR001789">
    <property type="entry name" value="Sig_transdc_resp-reg_receiver"/>
</dbReference>
<evidence type="ECO:0000259" key="6">
    <source>
        <dbReference type="PROSITE" id="PS50043"/>
    </source>
</evidence>
<feature type="modified residue" description="4-aspartylphosphate" evidence="5">
    <location>
        <position position="54"/>
    </location>
</feature>
<reference evidence="8 9" key="1">
    <citation type="submission" date="2018-08" db="EMBL/GenBank/DDBJ databases">
        <title>Wenzhouxiangella salilacus sp. nov., a novel bacterium isolated from a saline lake in Xinjiang Province, China.</title>
        <authorList>
            <person name="Han S."/>
        </authorList>
    </citation>
    <scope>NUCLEOTIDE SEQUENCE [LARGE SCALE GENOMIC DNA]</scope>
    <source>
        <strain evidence="8 9">XDB06</strain>
    </source>
</reference>
<keyword evidence="4" id="KW-0804">Transcription</keyword>
<gene>
    <name evidence="8" type="ORF">DZC52_06695</name>
</gene>